<dbReference type="Pfam" id="PF00293">
    <property type="entry name" value="NUDIX"/>
    <property type="match status" value="1"/>
</dbReference>
<dbReference type="GO" id="GO:0044715">
    <property type="term" value="F:8-oxo-dGDP phosphatase activity"/>
    <property type="evidence" value="ECO:0007669"/>
    <property type="project" value="UniProtKB-ARBA"/>
</dbReference>
<dbReference type="SUPFAM" id="SSF55811">
    <property type="entry name" value="Nudix"/>
    <property type="match status" value="1"/>
</dbReference>
<dbReference type="Proteomes" id="UP000256645">
    <property type="component" value="Unassembled WGS sequence"/>
</dbReference>
<dbReference type="OrthoDB" id="10261522at2759"/>
<dbReference type="InterPro" id="IPR031804">
    <property type="entry name" value="DUF4743"/>
</dbReference>
<reference evidence="2 3" key="1">
    <citation type="journal article" date="2018" name="IMA Fungus">
        <title>IMA Genome-F 9: Draft genome sequence of Annulohypoxylon stygium, Aspergillus mulundensis, Berkeleyomyces basicola (syn. Thielaviopsis basicola), Ceratocystis smalleyi, two Cercospora beticola strains, Coleophoma cylindrospora, Fusarium fracticaudum, Phialophora cf. hyalina, and Morchella septimelata.</title>
        <authorList>
            <person name="Wingfield B.D."/>
            <person name="Bills G.F."/>
            <person name="Dong Y."/>
            <person name="Huang W."/>
            <person name="Nel W.J."/>
            <person name="Swalarsk-Parry B.S."/>
            <person name="Vaghefi N."/>
            <person name="Wilken P.M."/>
            <person name="An Z."/>
            <person name="de Beer Z.W."/>
            <person name="De Vos L."/>
            <person name="Chen L."/>
            <person name="Duong T.A."/>
            <person name="Gao Y."/>
            <person name="Hammerbacher A."/>
            <person name="Kikkert J.R."/>
            <person name="Li Y."/>
            <person name="Li H."/>
            <person name="Li K."/>
            <person name="Li Q."/>
            <person name="Liu X."/>
            <person name="Ma X."/>
            <person name="Naidoo K."/>
            <person name="Pethybridge S.J."/>
            <person name="Sun J."/>
            <person name="Steenkamp E.T."/>
            <person name="van der Nest M.A."/>
            <person name="van Wyk S."/>
            <person name="Wingfield M.J."/>
            <person name="Xiong C."/>
            <person name="Yue Q."/>
            <person name="Zhang X."/>
        </authorList>
    </citation>
    <scope>NUCLEOTIDE SEQUENCE [LARGE SCALE GENOMIC DNA]</scope>
    <source>
        <strain evidence="2 3">BP6252</strain>
    </source>
</reference>
<feature type="domain" description="Nudix hydrolase" evidence="1">
    <location>
        <begin position="140"/>
        <end position="289"/>
    </location>
</feature>
<dbReference type="EMBL" id="PDLM01000009">
    <property type="protein sequence ID" value="RDW69638.1"/>
    <property type="molecule type" value="Genomic_DNA"/>
</dbReference>
<dbReference type="AlphaFoldDB" id="A0A3D8R6P7"/>
<evidence type="ECO:0000259" key="1">
    <source>
        <dbReference type="PROSITE" id="PS51462"/>
    </source>
</evidence>
<dbReference type="Gene3D" id="3.90.79.10">
    <property type="entry name" value="Nucleoside Triphosphate Pyrophosphohydrolase"/>
    <property type="match status" value="1"/>
</dbReference>
<gene>
    <name evidence="2" type="ORF">BP6252_08658</name>
</gene>
<comment type="caution">
    <text evidence="2">The sequence shown here is derived from an EMBL/GenBank/DDBJ whole genome shotgun (WGS) entry which is preliminary data.</text>
</comment>
<proteinExistence type="predicted"/>
<keyword evidence="3" id="KW-1185">Reference proteome</keyword>
<dbReference type="STRING" id="1849047.A0A3D8R6P7"/>
<dbReference type="FunFam" id="3.90.79.10:FF:000019">
    <property type="entry name" value="Thiamin pyrophosphokinase, putative"/>
    <property type="match status" value="1"/>
</dbReference>
<dbReference type="InterPro" id="IPR015797">
    <property type="entry name" value="NUDIX_hydrolase-like_dom_sf"/>
</dbReference>
<dbReference type="PANTHER" id="PTHR13622">
    <property type="entry name" value="THIAMIN PYROPHOSPHOKINASE"/>
    <property type="match status" value="1"/>
</dbReference>
<dbReference type="PROSITE" id="PS51462">
    <property type="entry name" value="NUDIX"/>
    <property type="match status" value="1"/>
</dbReference>
<accession>A0A3D8R6P7</accession>
<name>A0A3D8R6P7_9HELO</name>
<sequence length="326" mass="37366">MKSNLDLVDECDKFPYQEKDAKAYSDLLSTFYTLVWKDGNTETPMGYVPESVLEELHKVPMNIKKSFTVNQATRTVSAFQLPTEEERSKAVADTCTYLREQKKFVLLEGWRDELYPIYGPGNEVLYSMERAATALFGVVTYGVHMTAYVRTEGVSHGIKLWIPRRSRTKQTYPAMLDNTVAGGTSTGEDTFECLVRECEEEASLPEDIVRKNATRQGTLTYIYITDKTRGGELGLIQPEVEHIYDLELPAEITPKPNDSEVERFYLWTVEEVQEHMAKGEFKPNCALVILDFFQRHGILTPENEPHFAEIRSRLHRHLDFPGPHRS</sequence>
<dbReference type="PANTHER" id="PTHR13622:SF8">
    <property type="entry name" value="THIAMIN PYROPHOSPHOKINASE 1"/>
    <property type="match status" value="1"/>
</dbReference>
<dbReference type="InterPro" id="IPR000086">
    <property type="entry name" value="NUDIX_hydrolase_dom"/>
</dbReference>
<protein>
    <recommendedName>
        <fullName evidence="1">Nudix hydrolase domain-containing protein</fullName>
    </recommendedName>
</protein>
<dbReference type="CDD" id="cd03676">
    <property type="entry name" value="NUDIX_Tnr3_like"/>
    <property type="match status" value="1"/>
</dbReference>
<dbReference type="Pfam" id="PF15916">
    <property type="entry name" value="DUF4743"/>
    <property type="match status" value="1"/>
</dbReference>
<evidence type="ECO:0000313" key="3">
    <source>
        <dbReference type="Proteomes" id="UP000256645"/>
    </source>
</evidence>
<organism evidence="2 3">
    <name type="scientific">Coleophoma cylindrospora</name>
    <dbReference type="NCBI Taxonomy" id="1849047"/>
    <lineage>
        <taxon>Eukaryota</taxon>
        <taxon>Fungi</taxon>
        <taxon>Dikarya</taxon>
        <taxon>Ascomycota</taxon>
        <taxon>Pezizomycotina</taxon>
        <taxon>Leotiomycetes</taxon>
        <taxon>Helotiales</taxon>
        <taxon>Dermateaceae</taxon>
        <taxon>Coleophoma</taxon>
    </lineage>
</organism>
<evidence type="ECO:0000313" key="2">
    <source>
        <dbReference type="EMBL" id="RDW69638.1"/>
    </source>
</evidence>